<dbReference type="Proteomes" id="UP000636394">
    <property type="component" value="Unassembled WGS sequence"/>
</dbReference>
<sequence length="335" mass="36228">MPRLSEEALGVMNSFPPFSERTGEWRYTEVDMGTLQMNIGLKCNLACKHCHVESSPARTEEMSRKTMEECLKVVRDRRIGTIDITGGAPELNPNYEWLIREAAATGAKVMTRSNLVVLEEAKYAHLPQLWADLGVVVIASLPHYVKKNTDKQRGEGAYDGVIEGLKKLNALGYGMGEGAGPDGRTLELDLVYNPGGAILPGDQAGLERDYKERLAADHGIRFDNLFAIANNPNGRFGNRLAETGRLEGYMGKLVGAFNEATLPTMMCRTQLSVGWDGRLYDCDFNQAAELTCVDGGTIAELAADPSAPLKREIAFGNHCYGCTAGAGSSCGGATA</sequence>
<dbReference type="GO" id="GO:0046872">
    <property type="term" value="F:metal ion binding"/>
    <property type="evidence" value="ECO:0007669"/>
    <property type="project" value="UniProtKB-KW"/>
</dbReference>
<evidence type="ECO:0000256" key="4">
    <source>
        <dbReference type="ARBA" id="ARBA00023014"/>
    </source>
</evidence>
<dbReference type="SUPFAM" id="SSF102114">
    <property type="entry name" value="Radical SAM enzymes"/>
    <property type="match status" value="1"/>
</dbReference>
<dbReference type="GO" id="GO:0051536">
    <property type="term" value="F:iron-sulfur cluster binding"/>
    <property type="evidence" value="ECO:0007669"/>
    <property type="project" value="UniProtKB-KW"/>
</dbReference>
<dbReference type="SFLD" id="SFLDG01067">
    <property type="entry name" value="SPASM/twitch_domain_containing"/>
    <property type="match status" value="1"/>
</dbReference>
<feature type="domain" description="Radical SAM core" evidence="5">
    <location>
        <begin position="37"/>
        <end position="174"/>
    </location>
</feature>
<evidence type="ECO:0000256" key="2">
    <source>
        <dbReference type="ARBA" id="ARBA00022723"/>
    </source>
</evidence>
<evidence type="ECO:0000256" key="3">
    <source>
        <dbReference type="ARBA" id="ARBA00023004"/>
    </source>
</evidence>
<dbReference type="EMBL" id="CP072829">
    <property type="protein sequence ID" value="QTU84337.1"/>
    <property type="molecule type" value="Genomic_DNA"/>
</dbReference>
<evidence type="ECO:0000313" key="8">
    <source>
        <dbReference type="EMBL" id="QTU84337.1"/>
    </source>
</evidence>
<evidence type="ECO:0000256" key="1">
    <source>
        <dbReference type="ARBA" id="ARBA00022691"/>
    </source>
</evidence>
<organism evidence="8 10">
    <name type="scientific">Xiamenia xianingshaonis</name>
    <dbReference type="NCBI Taxonomy" id="2682776"/>
    <lineage>
        <taxon>Bacteria</taxon>
        <taxon>Bacillati</taxon>
        <taxon>Actinomycetota</taxon>
        <taxon>Coriobacteriia</taxon>
        <taxon>Eggerthellales</taxon>
        <taxon>Eggerthellaceae</taxon>
        <taxon>Xiamenia</taxon>
    </lineage>
</organism>
<dbReference type="AlphaFoldDB" id="A0A9E6SUK4"/>
<keyword evidence="2" id="KW-0479">Metal-binding</keyword>
<accession>A0A9E6SUK4</accession>
<evidence type="ECO:0000259" key="5">
    <source>
        <dbReference type="Pfam" id="PF04055"/>
    </source>
</evidence>
<dbReference type="InterPro" id="IPR026351">
    <property type="entry name" value="rSAM_ArsS-like"/>
</dbReference>
<keyword evidence="4" id="KW-0411">Iron-sulfur</keyword>
<dbReference type="InterPro" id="IPR024521">
    <property type="entry name" value="ArsS-like_C"/>
</dbReference>
<reference evidence="7 9" key="1">
    <citation type="submission" date="2019-11" db="EMBL/GenBank/DDBJ databases">
        <title>Eggerthellaceae novel genus isolated from the rectal contents of marmort.</title>
        <authorList>
            <person name="Zhang G."/>
        </authorList>
    </citation>
    <scope>NUCLEOTIDE SEQUENCE [LARGE SCALE GENOMIC DNA]</scope>
    <source>
        <strain evidence="7">Zg-886</strain>
        <strain evidence="9">zg-886</strain>
    </source>
</reference>
<dbReference type="PANTHER" id="PTHR43728">
    <property type="entry name" value="SLR0304 PROTEIN"/>
    <property type="match status" value="1"/>
</dbReference>
<dbReference type="Proteomes" id="UP000671910">
    <property type="component" value="Chromosome"/>
</dbReference>
<proteinExistence type="predicted"/>
<dbReference type="InterPro" id="IPR058240">
    <property type="entry name" value="rSAM_sf"/>
</dbReference>
<dbReference type="EMBL" id="WPCR01000009">
    <property type="protein sequence ID" value="NHM14625.1"/>
    <property type="molecule type" value="Genomic_DNA"/>
</dbReference>
<dbReference type="Gene3D" id="3.20.20.70">
    <property type="entry name" value="Aldolase class I"/>
    <property type="match status" value="1"/>
</dbReference>
<name>A0A9E6SUK4_9ACTN</name>
<gene>
    <name evidence="8" type="primary">arsS</name>
    <name evidence="7" type="ORF">GMI68_07600</name>
    <name evidence="8" type="ORF">J7S26_08355</name>
</gene>
<feature type="domain" description="Arsenosugar biosynthesis radical SAM protein ArsS-like C-terminal" evidence="6">
    <location>
        <begin position="199"/>
        <end position="333"/>
    </location>
</feature>
<dbReference type="GO" id="GO:0003824">
    <property type="term" value="F:catalytic activity"/>
    <property type="evidence" value="ECO:0007669"/>
    <property type="project" value="InterPro"/>
</dbReference>
<evidence type="ECO:0000313" key="9">
    <source>
        <dbReference type="Proteomes" id="UP000636394"/>
    </source>
</evidence>
<dbReference type="CDD" id="cd01335">
    <property type="entry name" value="Radical_SAM"/>
    <property type="match status" value="1"/>
</dbReference>
<dbReference type="PANTHER" id="PTHR43728:SF1">
    <property type="entry name" value="FE-S OXIDOREDUCTASE"/>
    <property type="match status" value="1"/>
</dbReference>
<keyword evidence="1" id="KW-0949">S-adenosyl-L-methionine</keyword>
<reference evidence="8" key="2">
    <citation type="submission" date="2021-04" db="EMBL/GenBank/DDBJ databases">
        <title>Novel species in family Eggerthellaceae.</title>
        <authorList>
            <person name="Zhang G."/>
        </authorList>
    </citation>
    <scope>NUCLEOTIDE SEQUENCE</scope>
    <source>
        <strain evidence="8">Zg-886</strain>
    </source>
</reference>
<dbReference type="Pfam" id="PF12345">
    <property type="entry name" value="DUF3641"/>
    <property type="match status" value="1"/>
</dbReference>
<protein>
    <submittedName>
        <fullName evidence="8">Arsenosugar biosynthesis radical SAM protein ArsS</fullName>
    </submittedName>
    <submittedName>
        <fullName evidence="7">Radical SAM/Cys-rich domain protein</fullName>
    </submittedName>
</protein>
<dbReference type="SFLD" id="SFLDS00029">
    <property type="entry name" value="Radical_SAM"/>
    <property type="match status" value="1"/>
</dbReference>
<dbReference type="InterPro" id="IPR007197">
    <property type="entry name" value="rSAM"/>
</dbReference>
<dbReference type="Pfam" id="PF04055">
    <property type="entry name" value="Radical_SAM"/>
    <property type="match status" value="1"/>
</dbReference>
<evidence type="ECO:0000313" key="10">
    <source>
        <dbReference type="Proteomes" id="UP000671910"/>
    </source>
</evidence>
<evidence type="ECO:0000313" key="7">
    <source>
        <dbReference type="EMBL" id="NHM14625.1"/>
    </source>
</evidence>
<dbReference type="RefSeq" id="WP_166339960.1">
    <property type="nucleotide sequence ID" value="NZ_CP072829.1"/>
</dbReference>
<keyword evidence="9" id="KW-1185">Reference proteome</keyword>
<evidence type="ECO:0000259" key="6">
    <source>
        <dbReference type="Pfam" id="PF12345"/>
    </source>
</evidence>
<dbReference type="KEGG" id="ebz:J7S26_08355"/>
<dbReference type="NCBIfam" id="TIGR04167">
    <property type="entry name" value="rSAM_SeCys"/>
    <property type="match status" value="1"/>
</dbReference>
<dbReference type="InterPro" id="IPR013785">
    <property type="entry name" value="Aldolase_TIM"/>
</dbReference>
<keyword evidence="3" id="KW-0408">Iron</keyword>